<protein>
    <recommendedName>
        <fullName evidence="3">Mitochondrial glycoprotein domain-containing protein</fullName>
    </recommendedName>
</protein>
<dbReference type="SMR" id="A0A498HYP7"/>
<organism evidence="1 2">
    <name type="scientific">Malus domestica</name>
    <name type="common">Apple</name>
    <name type="synonym">Pyrus malus</name>
    <dbReference type="NCBI Taxonomy" id="3750"/>
    <lineage>
        <taxon>Eukaryota</taxon>
        <taxon>Viridiplantae</taxon>
        <taxon>Streptophyta</taxon>
        <taxon>Embryophyta</taxon>
        <taxon>Tracheophyta</taxon>
        <taxon>Spermatophyta</taxon>
        <taxon>Magnoliopsida</taxon>
        <taxon>eudicotyledons</taxon>
        <taxon>Gunneridae</taxon>
        <taxon>Pentapetalae</taxon>
        <taxon>rosids</taxon>
        <taxon>fabids</taxon>
        <taxon>Rosales</taxon>
        <taxon>Rosaceae</taxon>
        <taxon>Amygdaloideae</taxon>
        <taxon>Maleae</taxon>
        <taxon>Malus</taxon>
    </lineage>
</organism>
<dbReference type="Gene3D" id="3.10.280.10">
    <property type="entry name" value="Mitochondrial glycoprotein"/>
    <property type="match status" value="1"/>
</dbReference>
<dbReference type="AlphaFoldDB" id="A0A498HYP7"/>
<keyword evidence="2" id="KW-1185">Reference proteome</keyword>
<accession>A0A498HYP7</accession>
<dbReference type="Proteomes" id="UP000290289">
    <property type="component" value="Chromosome 14"/>
</dbReference>
<sequence>MSKAMGLARQGCKALKQCNLLRALQSEIQYELSSNPFQERGSSSLGDFVVEWDSPRSQDVVLRRKFESGEEVAVSALLGPFYSEEDSVEKYSEYPGEALMKVCVKKPGLSSMLQFDCSVFEIIGSGSVFNIHNAHILQPSAGLGPSVYRGPAFSSLDDQLQDALKEYLQSKGIGESLTNFLLHHLHKKEHGQYVNWLHILESHVAKPKPESDRIQ</sequence>
<dbReference type="SUPFAM" id="SSF54529">
    <property type="entry name" value="Mitochondrial glycoprotein MAM33-like"/>
    <property type="match status" value="1"/>
</dbReference>
<dbReference type="EMBL" id="RDQH01000340">
    <property type="protein sequence ID" value="RXH76738.1"/>
    <property type="molecule type" value="Genomic_DNA"/>
</dbReference>
<reference evidence="1 2" key="1">
    <citation type="submission" date="2018-10" db="EMBL/GenBank/DDBJ databases">
        <title>A high-quality apple genome assembly.</title>
        <authorList>
            <person name="Hu J."/>
        </authorList>
    </citation>
    <scope>NUCLEOTIDE SEQUENCE [LARGE SCALE GENOMIC DNA]</scope>
    <source>
        <strain evidence="2">cv. HFTH1</strain>
        <tissue evidence="1">Young leaf</tissue>
    </source>
</reference>
<evidence type="ECO:0000313" key="1">
    <source>
        <dbReference type="EMBL" id="RXH76738.1"/>
    </source>
</evidence>
<name>A0A498HYP7_MALDO</name>
<dbReference type="PANTHER" id="PTHR10826">
    <property type="entry name" value="COMPLEMENT COMPONENT 1"/>
    <property type="match status" value="1"/>
</dbReference>
<evidence type="ECO:0008006" key="3">
    <source>
        <dbReference type="Google" id="ProtNLM"/>
    </source>
</evidence>
<dbReference type="Pfam" id="PF02330">
    <property type="entry name" value="MAM33"/>
    <property type="match status" value="1"/>
</dbReference>
<dbReference type="InterPro" id="IPR003428">
    <property type="entry name" value="MAM33"/>
</dbReference>
<evidence type="ECO:0000313" key="2">
    <source>
        <dbReference type="Proteomes" id="UP000290289"/>
    </source>
</evidence>
<comment type="caution">
    <text evidence="1">The sequence shown here is derived from an EMBL/GenBank/DDBJ whole genome shotgun (WGS) entry which is preliminary data.</text>
</comment>
<gene>
    <name evidence="1" type="ORF">DVH24_019626</name>
</gene>
<dbReference type="PANTHER" id="PTHR10826:SF1">
    <property type="entry name" value="COMPLEMENT COMPONENT 1 Q SUBCOMPONENT-BINDING PROTEIN, MITOCHONDRIAL"/>
    <property type="match status" value="1"/>
</dbReference>
<dbReference type="InterPro" id="IPR036561">
    <property type="entry name" value="MAM33_sf"/>
</dbReference>
<dbReference type="FunFam" id="3.10.280.10:FF:000006">
    <property type="entry name" value="Mitochondrial glycoprotein, expressed"/>
    <property type="match status" value="1"/>
</dbReference>
<dbReference type="GO" id="GO:0005759">
    <property type="term" value="C:mitochondrial matrix"/>
    <property type="evidence" value="ECO:0007669"/>
    <property type="project" value="InterPro"/>
</dbReference>
<dbReference type="OrthoDB" id="278212at2759"/>
<dbReference type="Gramene" id="mRNA:MD14G0067100">
    <property type="protein sequence ID" value="mRNA:MD14G0067100"/>
    <property type="gene ID" value="MD14G0067100"/>
</dbReference>
<proteinExistence type="predicted"/>